<organism evidence="8 9">
    <name type="scientific">Candidatus Dojkabacteria bacterium CG_4_10_14_0_2_um_filter_Dojkabacteria_WS6_41_15</name>
    <dbReference type="NCBI Taxonomy" id="2014249"/>
    <lineage>
        <taxon>Bacteria</taxon>
        <taxon>Candidatus Dojkabacteria</taxon>
    </lineage>
</organism>
<dbReference type="Pfam" id="PF00181">
    <property type="entry name" value="Ribosomal_L2_N"/>
    <property type="match status" value="1"/>
</dbReference>
<dbReference type="Proteomes" id="UP000228952">
    <property type="component" value="Unassembled WGS sequence"/>
</dbReference>
<proteinExistence type="inferred from homology"/>
<evidence type="ECO:0000256" key="4">
    <source>
        <dbReference type="ARBA" id="ARBA00035459"/>
    </source>
</evidence>
<dbReference type="PIRSF" id="PIRSF002158">
    <property type="entry name" value="Ribosomal_L2"/>
    <property type="match status" value="1"/>
</dbReference>
<comment type="similarity">
    <text evidence="1">Belongs to the universal ribosomal protein uL2 family.</text>
</comment>
<dbReference type="NCBIfam" id="TIGR01171">
    <property type="entry name" value="rplB_bact"/>
    <property type="match status" value="1"/>
</dbReference>
<evidence type="ECO:0000256" key="2">
    <source>
        <dbReference type="ARBA" id="ARBA00022980"/>
    </source>
</evidence>
<dbReference type="InterPro" id="IPR014722">
    <property type="entry name" value="Rib_uL2_dom2"/>
</dbReference>
<feature type="region of interest" description="Disordered" evidence="5">
    <location>
        <begin position="229"/>
        <end position="253"/>
    </location>
</feature>
<evidence type="ECO:0000256" key="5">
    <source>
        <dbReference type="SAM" id="MobiDB-lite"/>
    </source>
</evidence>
<feature type="domain" description="Large ribosomal subunit protein uL2 C-terminal" evidence="6">
    <location>
        <begin position="126"/>
        <end position="254"/>
    </location>
</feature>
<protein>
    <recommendedName>
        <fullName evidence="4">50S ribosomal protein L2</fullName>
    </recommendedName>
</protein>
<feature type="domain" description="Large ribosomal subunit protein uL2 RNA-binding" evidence="7">
    <location>
        <begin position="43"/>
        <end position="119"/>
    </location>
</feature>
<comment type="caution">
    <text evidence="8">The sequence shown here is derived from an EMBL/GenBank/DDBJ whole genome shotgun (WGS) entry which is preliminary data.</text>
</comment>
<keyword evidence="3" id="KW-0687">Ribonucleoprotein</keyword>
<feature type="compositionally biased region" description="Gly residues" evidence="5">
    <location>
        <begin position="234"/>
        <end position="245"/>
    </location>
</feature>
<dbReference type="InterPro" id="IPR014726">
    <property type="entry name" value="Ribosomal_uL2_dom3"/>
</dbReference>
<dbReference type="InterPro" id="IPR022666">
    <property type="entry name" value="Ribosomal_uL2_RNA-bd_dom"/>
</dbReference>
<evidence type="ECO:0000259" key="7">
    <source>
        <dbReference type="SMART" id="SM01383"/>
    </source>
</evidence>
<dbReference type="SUPFAM" id="SSF50249">
    <property type="entry name" value="Nucleic acid-binding proteins"/>
    <property type="match status" value="1"/>
</dbReference>
<dbReference type="InterPro" id="IPR012340">
    <property type="entry name" value="NA-bd_OB-fold"/>
</dbReference>
<dbReference type="GO" id="GO:0016740">
    <property type="term" value="F:transferase activity"/>
    <property type="evidence" value="ECO:0007669"/>
    <property type="project" value="InterPro"/>
</dbReference>
<dbReference type="InterPro" id="IPR005880">
    <property type="entry name" value="Ribosomal_uL2_bac/org-type"/>
</dbReference>
<dbReference type="GO" id="GO:0003735">
    <property type="term" value="F:structural constituent of ribosome"/>
    <property type="evidence" value="ECO:0007669"/>
    <property type="project" value="InterPro"/>
</dbReference>
<dbReference type="SMART" id="SM01382">
    <property type="entry name" value="Ribosomal_L2_C"/>
    <property type="match status" value="1"/>
</dbReference>
<accession>A0A2M7W1R9</accession>
<reference evidence="9" key="1">
    <citation type="submission" date="2017-09" db="EMBL/GenBank/DDBJ databases">
        <title>Depth-based differentiation of microbial function through sediment-hosted aquifers and enrichment of novel symbionts in the deep terrestrial subsurface.</title>
        <authorList>
            <person name="Probst A.J."/>
            <person name="Ladd B."/>
            <person name="Jarett J.K."/>
            <person name="Geller-Mcgrath D.E."/>
            <person name="Sieber C.M.K."/>
            <person name="Emerson J.B."/>
            <person name="Anantharaman K."/>
            <person name="Thomas B.C."/>
            <person name="Malmstrom R."/>
            <person name="Stieglmeier M."/>
            <person name="Klingl A."/>
            <person name="Woyke T."/>
            <person name="Ryan C.M."/>
            <person name="Banfield J.F."/>
        </authorList>
    </citation>
    <scope>NUCLEOTIDE SEQUENCE [LARGE SCALE GENOMIC DNA]</scope>
</reference>
<dbReference type="AlphaFoldDB" id="A0A2M7W1R9"/>
<dbReference type="SMART" id="SM01383">
    <property type="entry name" value="Ribosomal_L2"/>
    <property type="match status" value="1"/>
</dbReference>
<evidence type="ECO:0000313" key="8">
    <source>
        <dbReference type="EMBL" id="PJA13782.1"/>
    </source>
</evidence>
<dbReference type="FunFam" id="2.30.30.30:FF:000001">
    <property type="entry name" value="50S ribosomal protein L2"/>
    <property type="match status" value="1"/>
</dbReference>
<name>A0A2M7W1R9_9BACT</name>
<dbReference type="Pfam" id="PF03947">
    <property type="entry name" value="Ribosomal_L2_C"/>
    <property type="match status" value="1"/>
</dbReference>
<dbReference type="InterPro" id="IPR008991">
    <property type="entry name" value="Translation_prot_SH3-like_sf"/>
</dbReference>
<dbReference type="SUPFAM" id="SSF50104">
    <property type="entry name" value="Translation proteins SH3-like domain"/>
    <property type="match status" value="1"/>
</dbReference>
<dbReference type="GO" id="GO:0002181">
    <property type="term" value="P:cytoplasmic translation"/>
    <property type="evidence" value="ECO:0007669"/>
    <property type="project" value="TreeGrafter"/>
</dbReference>
<gene>
    <name evidence="8" type="ORF">COX64_02845</name>
</gene>
<dbReference type="Gene3D" id="2.40.50.140">
    <property type="entry name" value="Nucleic acid-binding proteins"/>
    <property type="match status" value="1"/>
</dbReference>
<evidence type="ECO:0000256" key="1">
    <source>
        <dbReference type="ARBA" id="ARBA00005636"/>
    </source>
</evidence>
<dbReference type="PANTHER" id="PTHR13691:SF5">
    <property type="entry name" value="LARGE RIBOSOMAL SUBUNIT PROTEIN UL2M"/>
    <property type="match status" value="1"/>
</dbReference>
<dbReference type="InterPro" id="IPR002171">
    <property type="entry name" value="Ribosomal_uL2"/>
</dbReference>
<dbReference type="InterPro" id="IPR022669">
    <property type="entry name" value="Ribosomal_uL2_C"/>
</dbReference>
<evidence type="ECO:0000256" key="3">
    <source>
        <dbReference type="ARBA" id="ARBA00023274"/>
    </source>
</evidence>
<keyword evidence="2 8" id="KW-0689">Ribosomal protein</keyword>
<dbReference type="GO" id="GO:0003723">
    <property type="term" value="F:RNA binding"/>
    <property type="evidence" value="ECO:0007669"/>
    <property type="project" value="InterPro"/>
</dbReference>
<dbReference type="Gene3D" id="2.30.30.30">
    <property type="match status" value="1"/>
</dbReference>
<dbReference type="PANTHER" id="PTHR13691">
    <property type="entry name" value="RIBOSOMAL PROTEIN L2"/>
    <property type="match status" value="1"/>
</dbReference>
<dbReference type="EMBL" id="PFQB01000075">
    <property type="protein sequence ID" value="PJA13782.1"/>
    <property type="molecule type" value="Genomic_DNA"/>
</dbReference>
<evidence type="ECO:0000313" key="9">
    <source>
        <dbReference type="Proteomes" id="UP000228952"/>
    </source>
</evidence>
<sequence>MALKRYKATTNPRRQRVMIDRSSFAKESLAPKRLFTPNDKINGRNNQGRITVRHRGGGQKRTYRIIDFNRNKFEIVGKVVSLEFDPNRTAAIALIVYPDGDKRFILAPAGLAVGMSVVSSKKEVVLEPGNATLIKNIPSGFNVHNVEMFPGQGAKFGRSAGNKIQVQGVVGKYVQVKMPSGEIRLIHGDCLATIGVVSNEDHLHEVIGSAGVNRRLGKRPSVRGVAMHAQQHPHGGGEGKTGTGGPAKDIYGHRVGTRTRNSVRTNKFILKRRTK</sequence>
<dbReference type="GO" id="GO:0015934">
    <property type="term" value="C:large ribosomal subunit"/>
    <property type="evidence" value="ECO:0007669"/>
    <property type="project" value="InterPro"/>
</dbReference>
<dbReference type="Gene3D" id="4.10.950.10">
    <property type="entry name" value="Ribosomal protein L2, domain 3"/>
    <property type="match status" value="1"/>
</dbReference>
<evidence type="ECO:0000259" key="6">
    <source>
        <dbReference type="SMART" id="SM01382"/>
    </source>
</evidence>